<reference evidence="2 4" key="1">
    <citation type="journal article" date="2015" name="Int. J. Syst. Evol. Microbiol.">
        <title>Novibacillus thermophilus gen. nov., sp. nov., a Gram-staining-negative and moderately thermophilic member of the family Thermoactinomycetaceae.</title>
        <authorList>
            <person name="Yang G."/>
            <person name="Chen J."/>
            <person name="Zhou S."/>
        </authorList>
    </citation>
    <scope>NUCLEOTIDE SEQUENCE [LARGE SCALE GENOMIC DNA]</scope>
    <source>
        <strain evidence="2 4">SG-1</strain>
    </source>
</reference>
<dbReference type="KEGG" id="ntr:B0W44_07460"/>
<evidence type="ECO:0000313" key="3">
    <source>
        <dbReference type="EMBL" id="AQS57003.1"/>
    </source>
</evidence>
<accession>A0A1U9K6I1</accession>
<dbReference type="EMBL" id="CP019699">
    <property type="protein sequence ID" value="AQS55644.1"/>
    <property type="molecule type" value="Genomic_DNA"/>
</dbReference>
<keyword evidence="1" id="KW-1133">Transmembrane helix</keyword>
<evidence type="ECO:0000313" key="4">
    <source>
        <dbReference type="Proteomes" id="UP000188603"/>
    </source>
</evidence>
<dbReference type="OrthoDB" id="5325135at2"/>
<dbReference type="STRING" id="1471761.B0W44_07460"/>
<protein>
    <submittedName>
        <fullName evidence="2">Uncharacterized protein</fullName>
    </submittedName>
</protein>
<gene>
    <name evidence="2" type="ORF">B0W44_07460</name>
    <name evidence="3" type="ORF">B0W44_15855</name>
</gene>
<keyword evidence="4" id="KW-1185">Reference proteome</keyword>
<dbReference type="EMBL" id="CP019699">
    <property type="protein sequence ID" value="AQS57003.1"/>
    <property type="molecule type" value="Genomic_DNA"/>
</dbReference>
<keyword evidence="1" id="KW-0472">Membrane</keyword>
<feature type="transmembrane region" description="Helical" evidence="1">
    <location>
        <begin position="20"/>
        <end position="39"/>
    </location>
</feature>
<dbReference type="AlphaFoldDB" id="A0A1U9K6I1"/>
<dbReference type="RefSeq" id="WP_077719513.1">
    <property type="nucleotide sequence ID" value="NZ_CP019699.1"/>
</dbReference>
<evidence type="ECO:0000313" key="2">
    <source>
        <dbReference type="EMBL" id="AQS55644.1"/>
    </source>
</evidence>
<dbReference type="Proteomes" id="UP000188603">
    <property type="component" value="Chromosome"/>
</dbReference>
<dbReference type="KEGG" id="ntr:B0W44_15855"/>
<keyword evidence="1" id="KW-0812">Transmembrane</keyword>
<reference evidence="2" key="2">
    <citation type="submission" date="2017-02" db="EMBL/GenBank/DDBJ databases">
        <authorList>
            <person name="Peterson S.W."/>
        </authorList>
    </citation>
    <scope>NUCLEOTIDE SEQUENCE</scope>
    <source>
        <strain evidence="2">SG-1</strain>
    </source>
</reference>
<evidence type="ECO:0000256" key="1">
    <source>
        <dbReference type="SAM" id="Phobius"/>
    </source>
</evidence>
<proteinExistence type="predicted"/>
<name>A0A1U9K6I1_9BACL</name>
<sequence>MVRSIQQFWKDESGLSTLEYIVGAGVMVLLALFVFTGVFKPEIEGTADKVGQAIEEAGTEATR</sequence>
<organism evidence="2 4">
    <name type="scientific">Novibacillus thermophilus</name>
    <dbReference type="NCBI Taxonomy" id="1471761"/>
    <lineage>
        <taxon>Bacteria</taxon>
        <taxon>Bacillati</taxon>
        <taxon>Bacillota</taxon>
        <taxon>Bacilli</taxon>
        <taxon>Bacillales</taxon>
        <taxon>Thermoactinomycetaceae</taxon>
        <taxon>Novibacillus</taxon>
    </lineage>
</organism>